<protein>
    <submittedName>
        <fullName evidence="10">Sugar phosphate permease</fullName>
    </submittedName>
</protein>
<feature type="transmembrane region" description="Helical" evidence="8">
    <location>
        <begin position="86"/>
        <end position="104"/>
    </location>
</feature>
<dbReference type="PANTHER" id="PTHR43045">
    <property type="entry name" value="SHIKIMATE TRANSPORTER"/>
    <property type="match status" value="1"/>
</dbReference>
<feature type="domain" description="Major facilitator superfamily (MFS) profile" evidence="9">
    <location>
        <begin position="13"/>
        <end position="423"/>
    </location>
</feature>
<dbReference type="InterPro" id="IPR011701">
    <property type="entry name" value="MFS"/>
</dbReference>
<sequence length="483" mass="50591">MASRKSPTMLKRAAASAYLGSVIEYYDFFLYSVCAALVFKDVFFSNLPPLVGTLASLATFATGYLARPLGGIVFGHFGDKLGRKRMLVISMFTIGIASTLIGVLPTYDQAGIVAPLLLILIRVVQGIAIGGEWGGATLMSAEHSTTNRGFWASFTSAGAPSGQLVSAAVVAGTLSVMGVEQFVAWGWRLPFLASIILLVVGVVVRAAVDESPEFLRAKERTRPTSIPILATLRKQPVTLLLSIGVGLSAFMFQGLLTTYSVAYGVQIGVDQQTILNALTFSSFFAIFGIILWSRLSDAVGRRPLVISGAILIAAWSFALFPLIDTKNGVLITIGMIIGQGVIHPMIYGPLAGFYTELFDTEHRYTGASLGYQFAGLGAGISPVLFAAIMNANGGSTTLPLSFVIAAVAVVSILCILRLGETKSRVLSEQVAADAVVADTAPANPADPTVSTAPSAPTASAAPTVPPQSTPADPSARTPEGQKP</sequence>
<proteinExistence type="predicted"/>
<dbReference type="CDD" id="cd17369">
    <property type="entry name" value="MFS_ShiA_like"/>
    <property type="match status" value="1"/>
</dbReference>
<accession>A0A2H1HSX0</accession>
<evidence type="ECO:0000256" key="8">
    <source>
        <dbReference type="SAM" id="Phobius"/>
    </source>
</evidence>
<feature type="transmembrane region" description="Helical" evidence="8">
    <location>
        <begin position="369"/>
        <end position="388"/>
    </location>
</feature>
<dbReference type="GO" id="GO:0005886">
    <property type="term" value="C:plasma membrane"/>
    <property type="evidence" value="ECO:0007669"/>
    <property type="project" value="UniProtKB-SubCell"/>
</dbReference>
<evidence type="ECO:0000256" key="3">
    <source>
        <dbReference type="ARBA" id="ARBA00022475"/>
    </source>
</evidence>
<reference evidence="10 11" key="1">
    <citation type="submission" date="2017-03" db="EMBL/GenBank/DDBJ databases">
        <authorList>
            <person name="Afonso C.L."/>
            <person name="Miller P.J."/>
            <person name="Scott M.A."/>
            <person name="Spackman E."/>
            <person name="Goraichik I."/>
            <person name="Dimitrov K.M."/>
            <person name="Suarez D.L."/>
            <person name="Swayne D.E."/>
        </authorList>
    </citation>
    <scope>NUCLEOTIDE SEQUENCE [LARGE SCALE GENOMIC DNA]</scope>
    <source>
        <strain evidence="10 11">CIP 102111</strain>
    </source>
</reference>
<dbReference type="GO" id="GO:0022857">
    <property type="term" value="F:transmembrane transporter activity"/>
    <property type="evidence" value="ECO:0007669"/>
    <property type="project" value="InterPro"/>
</dbReference>
<keyword evidence="2" id="KW-0813">Transport</keyword>
<dbReference type="Proteomes" id="UP000234333">
    <property type="component" value="Unassembled WGS sequence"/>
</dbReference>
<feature type="transmembrane region" description="Helical" evidence="8">
    <location>
        <begin position="329"/>
        <end position="348"/>
    </location>
</feature>
<feature type="compositionally biased region" description="Low complexity" evidence="7">
    <location>
        <begin position="438"/>
        <end position="462"/>
    </location>
</feature>
<evidence type="ECO:0000256" key="4">
    <source>
        <dbReference type="ARBA" id="ARBA00022692"/>
    </source>
</evidence>
<dbReference type="InterPro" id="IPR020846">
    <property type="entry name" value="MFS_dom"/>
</dbReference>
<comment type="subcellular location">
    <subcellularLocation>
        <location evidence="1">Cell membrane</location>
        <topology evidence="1">Multi-pass membrane protein</topology>
    </subcellularLocation>
</comment>
<dbReference type="Gene3D" id="1.20.1250.20">
    <property type="entry name" value="MFS general substrate transporter like domains"/>
    <property type="match status" value="2"/>
</dbReference>
<evidence type="ECO:0000256" key="5">
    <source>
        <dbReference type="ARBA" id="ARBA00022989"/>
    </source>
</evidence>
<dbReference type="EMBL" id="FXZC01000001">
    <property type="protein sequence ID" value="SMX66007.1"/>
    <property type="molecule type" value="Genomic_DNA"/>
</dbReference>
<feature type="region of interest" description="Disordered" evidence="7">
    <location>
        <begin position="438"/>
        <end position="483"/>
    </location>
</feature>
<evidence type="ECO:0000256" key="6">
    <source>
        <dbReference type="ARBA" id="ARBA00023136"/>
    </source>
</evidence>
<evidence type="ECO:0000313" key="11">
    <source>
        <dbReference type="Proteomes" id="UP000234333"/>
    </source>
</evidence>
<keyword evidence="5 8" id="KW-1133">Transmembrane helix</keyword>
<dbReference type="Pfam" id="PF07690">
    <property type="entry name" value="MFS_1"/>
    <property type="match status" value="1"/>
</dbReference>
<evidence type="ECO:0000313" key="10">
    <source>
        <dbReference type="EMBL" id="SMX66007.1"/>
    </source>
</evidence>
<feature type="transmembrane region" description="Helical" evidence="8">
    <location>
        <begin position="274"/>
        <end position="292"/>
    </location>
</feature>
<feature type="transmembrane region" description="Helical" evidence="8">
    <location>
        <begin position="304"/>
        <end position="323"/>
    </location>
</feature>
<organism evidence="10 11">
    <name type="scientific">Brevibacterium casei CIP 102111</name>
    <dbReference type="NCBI Taxonomy" id="1255625"/>
    <lineage>
        <taxon>Bacteria</taxon>
        <taxon>Bacillati</taxon>
        <taxon>Actinomycetota</taxon>
        <taxon>Actinomycetes</taxon>
        <taxon>Micrococcales</taxon>
        <taxon>Brevibacteriaceae</taxon>
        <taxon>Brevibacterium</taxon>
    </lineage>
</organism>
<name>A0A2H1HSX0_9MICO</name>
<keyword evidence="4 8" id="KW-0812">Transmembrane</keyword>
<evidence type="ECO:0000256" key="7">
    <source>
        <dbReference type="SAM" id="MobiDB-lite"/>
    </source>
</evidence>
<keyword evidence="3" id="KW-1003">Cell membrane</keyword>
<feature type="transmembrane region" description="Helical" evidence="8">
    <location>
        <begin position="400"/>
        <end position="419"/>
    </location>
</feature>
<dbReference type="InterPro" id="IPR036259">
    <property type="entry name" value="MFS_trans_sf"/>
</dbReference>
<evidence type="ECO:0000256" key="2">
    <source>
        <dbReference type="ARBA" id="ARBA00022448"/>
    </source>
</evidence>
<evidence type="ECO:0000259" key="9">
    <source>
        <dbReference type="PROSITE" id="PS50850"/>
    </source>
</evidence>
<feature type="transmembrane region" description="Helical" evidence="8">
    <location>
        <begin position="110"/>
        <end position="129"/>
    </location>
</feature>
<gene>
    <name evidence="10" type="ORF">BC102111_00519</name>
</gene>
<dbReference type="AlphaFoldDB" id="A0A2H1HSX0"/>
<feature type="transmembrane region" description="Helical" evidence="8">
    <location>
        <begin position="189"/>
        <end position="208"/>
    </location>
</feature>
<keyword evidence="6 8" id="KW-0472">Membrane</keyword>
<feature type="transmembrane region" description="Helical" evidence="8">
    <location>
        <begin position="150"/>
        <end position="177"/>
    </location>
</feature>
<dbReference type="PROSITE" id="PS50850">
    <property type="entry name" value="MFS"/>
    <property type="match status" value="1"/>
</dbReference>
<dbReference type="PANTHER" id="PTHR43045:SF1">
    <property type="entry name" value="SHIKIMATE TRANSPORTER"/>
    <property type="match status" value="1"/>
</dbReference>
<feature type="transmembrane region" description="Helical" evidence="8">
    <location>
        <begin position="12"/>
        <end position="39"/>
    </location>
</feature>
<evidence type="ECO:0000256" key="1">
    <source>
        <dbReference type="ARBA" id="ARBA00004651"/>
    </source>
</evidence>
<feature type="transmembrane region" description="Helical" evidence="8">
    <location>
        <begin position="51"/>
        <end position="74"/>
    </location>
</feature>
<dbReference type="SUPFAM" id="SSF103473">
    <property type="entry name" value="MFS general substrate transporter"/>
    <property type="match status" value="1"/>
</dbReference>
<feature type="transmembrane region" description="Helical" evidence="8">
    <location>
        <begin position="239"/>
        <end position="262"/>
    </location>
</feature>